<dbReference type="AlphaFoldDB" id="A0A0D2D4L3"/>
<dbReference type="RefSeq" id="XP_013317881.1">
    <property type="nucleotide sequence ID" value="XM_013462427.1"/>
</dbReference>
<proteinExistence type="predicted"/>
<dbReference type="HOGENOM" id="CLU_026918_0_0_1"/>
<feature type="region of interest" description="Disordered" evidence="1">
    <location>
        <begin position="123"/>
        <end position="244"/>
    </location>
</feature>
<protein>
    <submittedName>
        <fullName evidence="2">Uncharacterized protein</fullName>
    </submittedName>
</protein>
<feature type="compositionally biased region" description="Low complexity" evidence="1">
    <location>
        <begin position="533"/>
        <end position="544"/>
    </location>
</feature>
<evidence type="ECO:0000313" key="3">
    <source>
        <dbReference type="Proteomes" id="UP000054342"/>
    </source>
</evidence>
<feature type="compositionally biased region" description="Basic and acidic residues" evidence="1">
    <location>
        <begin position="276"/>
        <end position="285"/>
    </location>
</feature>
<reference evidence="2 3" key="1">
    <citation type="submission" date="2015-01" db="EMBL/GenBank/DDBJ databases">
        <title>The Genome Sequence of Exophiala xenobiotica CBS118157.</title>
        <authorList>
            <consortium name="The Broad Institute Genomics Platform"/>
            <person name="Cuomo C."/>
            <person name="de Hoog S."/>
            <person name="Gorbushina A."/>
            <person name="Stielow B."/>
            <person name="Teixiera M."/>
            <person name="Abouelleil A."/>
            <person name="Chapman S.B."/>
            <person name="Priest M."/>
            <person name="Young S.K."/>
            <person name="Wortman J."/>
            <person name="Nusbaum C."/>
            <person name="Birren B."/>
        </authorList>
    </citation>
    <scope>NUCLEOTIDE SEQUENCE [LARGE SCALE GENOMIC DNA]</scope>
    <source>
        <strain evidence="2 3">CBS 118157</strain>
    </source>
</reference>
<evidence type="ECO:0000256" key="1">
    <source>
        <dbReference type="SAM" id="MobiDB-lite"/>
    </source>
</evidence>
<dbReference type="GeneID" id="25327774"/>
<dbReference type="STRING" id="348802.A0A0D2D4L3"/>
<name>A0A0D2D4L3_9EURO</name>
<feature type="compositionally biased region" description="Polar residues" evidence="1">
    <location>
        <begin position="263"/>
        <end position="275"/>
    </location>
</feature>
<dbReference type="EMBL" id="KN847319">
    <property type="protein sequence ID" value="KIW57297.1"/>
    <property type="molecule type" value="Genomic_DNA"/>
</dbReference>
<gene>
    <name evidence="2" type="ORF">PV05_05866</name>
</gene>
<feature type="region of interest" description="Disordered" evidence="1">
    <location>
        <begin position="1"/>
        <end position="54"/>
    </location>
</feature>
<feature type="compositionally biased region" description="Low complexity" evidence="1">
    <location>
        <begin position="22"/>
        <end position="33"/>
    </location>
</feature>
<accession>A0A0D2D4L3</accession>
<evidence type="ECO:0000313" key="2">
    <source>
        <dbReference type="EMBL" id="KIW57297.1"/>
    </source>
</evidence>
<feature type="compositionally biased region" description="Basic and acidic residues" evidence="1">
    <location>
        <begin position="130"/>
        <end position="151"/>
    </location>
</feature>
<feature type="region of interest" description="Disordered" evidence="1">
    <location>
        <begin position="257"/>
        <end position="305"/>
    </location>
</feature>
<feature type="region of interest" description="Disordered" evidence="1">
    <location>
        <begin position="323"/>
        <end position="351"/>
    </location>
</feature>
<sequence length="663" mass="73231">MHTFRKDVSSYFDLPSRKHTSSESTTPVSPTATGANARGTQPWPPLLRKHSSSRSDLDACHGKLCNLVIPEHSYNEIDRRHSASDSPLPEPDGIPSRSAVDACHGKLCNEVIAEHAPDYFDLHPASDSPLPERDGYTIAPKDAKRIRDVRSTESLPAPSPRSPASIYGKASLEASRPVMKDSRSNTPRRSQWARSTSGSIWFQTKKSSTDFVGGPPSNISVRTDLTPLKPPTATSPGVRGMSSSSIRVETTFAEQRQKLRNADSLTEPTVESTFTENRRKSRDADSLTGPTEPTVASPSRRSSINPKHILSAPLLFIRRASLTKPRSKLRSSPAKIPSPNARPPRLADHSTMPKRNYTFEALQRVSAILHDTTKQETKSSASDSLLPLPLVKPLIRTFSDKSTTSKERRSPQIEQGIVSQYTIYQRQKSVERFSGPPSYTSSQVNLRMGLQPANTPEENATYKIKRSASAETEEFLKVDISIRGGTSYLPSEARRIHTPPLPEEGADGKWRGFFFDYNAPRADSSIQDPEPLSSGSSSAASAGESESKSPNFFKMTGRTKTNRCKRVVTGDWYDVKLKQFDVGQDPSQVTDPKCGEKRLNSPGLFGKSPSGWDKAQFDLTIPEHLPSSPLCPRHPRYWRVVKGKGSQFRGCWMHGVGLDESRV</sequence>
<organism evidence="2 3">
    <name type="scientific">Exophiala xenobiotica</name>
    <dbReference type="NCBI Taxonomy" id="348802"/>
    <lineage>
        <taxon>Eukaryota</taxon>
        <taxon>Fungi</taxon>
        <taxon>Dikarya</taxon>
        <taxon>Ascomycota</taxon>
        <taxon>Pezizomycotina</taxon>
        <taxon>Eurotiomycetes</taxon>
        <taxon>Chaetothyriomycetidae</taxon>
        <taxon>Chaetothyriales</taxon>
        <taxon>Herpotrichiellaceae</taxon>
        <taxon>Exophiala</taxon>
    </lineage>
</organism>
<feature type="compositionally biased region" description="Polar residues" evidence="1">
    <location>
        <begin position="184"/>
        <end position="210"/>
    </location>
</feature>
<keyword evidence="3" id="KW-1185">Reference proteome</keyword>
<dbReference type="OrthoDB" id="3648773at2759"/>
<feature type="compositionally biased region" description="Polar residues" evidence="1">
    <location>
        <begin position="288"/>
        <end position="305"/>
    </location>
</feature>
<feature type="region of interest" description="Disordered" evidence="1">
    <location>
        <begin position="524"/>
        <end position="556"/>
    </location>
</feature>
<dbReference type="Proteomes" id="UP000054342">
    <property type="component" value="Unassembled WGS sequence"/>
</dbReference>